<evidence type="ECO:0000256" key="1">
    <source>
        <dbReference type="SAM" id="Phobius"/>
    </source>
</evidence>
<organism evidence="2 3">
    <name type="scientific">Egicoccus halophilus</name>
    <dbReference type="NCBI Taxonomy" id="1670830"/>
    <lineage>
        <taxon>Bacteria</taxon>
        <taxon>Bacillati</taxon>
        <taxon>Actinomycetota</taxon>
        <taxon>Nitriliruptoria</taxon>
        <taxon>Egicoccales</taxon>
        <taxon>Egicoccaceae</taxon>
        <taxon>Egicoccus</taxon>
    </lineage>
</organism>
<dbReference type="Proteomes" id="UP000650511">
    <property type="component" value="Unassembled WGS sequence"/>
</dbReference>
<dbReference type="AlphaFoldDB" id="A0A8J3A9P9"/>
<feature type="transmembrane region" description="Helical" evidence="1">
    <location>
        <begin position="56"/>
        <end position="76"/>
    </location>
</feature>
<keyword evidence="1" id="KW-0472">Membrane</keyword>
<comment type="caution">
    <text evidence="2">The sequence shown here is derived from an EMBL/GenBank/DDBJ whole genome shotgun (WGS) entry which is preliminary data.</text>
</comment>
<name>A0A8J3A9P9_9ACTN</name>
<accession>A0A8J3A9P9</accession>
<evidence type="ECO:0000313" key="3">
    <source>
        <dbReference type="Proteomes" id="UP000650511"/>
    </source>
</evidence>
<dbReference type="RefSeq" id="WP_130648930.1">
    <property type="nucleotide sequence ID" value="NZ_BMHA01000010.1"/>
</dbReference>
<feature type="transmembrane region" description="Helical" evidence="1">
    <location>
        <begin position="12"/>
        <end position="36"/>
    </location>
</feature>
<reference evidence="2" key="2">
    <citation type="submission" date="2020-09" db="EMBL/GenBank/DDBJ databases">
        <authorList>
            <person name="Sun Q."/>
            <person name="Zhou Y."/>
        </authorList>
    </citation>
    <scope>NUCLEOTIDE SEQUENCE</scope>
    <source>
        <strain evidence="2">CGMCC 1.14988</strain>
    </source>
</reference>
<dbReference type="EMBL" id="BMHA01000010">
    <property type="protein sequence ID" value="GGI07918.1"/>
    <property type="molecule type" value="Genomic_DNA"/>
</dbReference>
<gene>
    <name evidence="2" type="ORF">GCM10011354_26480</name>
</gene>
<keyword evidence="1" id="KW-1133">Transmembrane helix</keyword>
<reference evidence="2" key="1">
    <citation type="journal article" date="2014" name="Int. J. Syst. Evol. Microbiol.">
        <title>Complete genome sequence of Corynebacterium casei LMG S-19264T (=DSM 44701T), isolated from a smear-ripened cheese.</title>
        <authorList>
            <consortium name="US DOE Joint Genome Institute (JGI-PGF)"/>
            <person name="Walter F."/>
            <person name="Albersmeier A."/>
            <person name="Kalinowski J."/>
            <person name="Ruckert C."/>
        </authorList>
    </citation>
    <scope>NUCLEOTIDE SEQUENCE</scope>
    <source>
        <strain evidence="2">CGMCC 1.14988</strain>
    </source>
</reference>
<keyword evidence="1" id="KW-0812">Transmembrane</keyword>
<protein>
    <submittedName>
        <fullName evidence="2">Uncharacterized protein</fullName>
    </submittedName>
</protein>
<keyword evidence="3" id="KW-1185">Reference proteome</keyword>
<proteinExistence type="predicted"/>
<evidence type="ECO:0000313" key="2">
    <source>
        <dbReference type="EMBL" id="GGI07918.1"/>
    </source>
</evidence>
<sequence length="79" mass="7890">MTEDVTALPSRAMWACWGLVLAGGIAVVAAAAAALLDPCTRAGACTPDSLVVAGRLALLGTALAVAGIGGCAWVFLHRR</sequence>